<proteinExistence type="predicted"/>
<evidence type="ECO:0000256" key="1">
    <source>
        <dbReference type="ARBA" id="ARBA00022603"/>
    </source>
</evidence>
<dbReference type="SUPFAM" id="SSF53335">
    <property type="entry name" value="S-adenosyl-L-methionine-dependent methyltransferases"/>
    <property type="match status" value="1"/>
</dbReference>
<evidence type="ECO:0000313" key="6">
    <source>
        <dbReference type="Proteomes" id="UP001167160"/>
    </source>
</evidence>
<dbReference type="InterPro" id="IPR007848">
    <property type="entry name" value="Small_mtfrase_dom"/>
</dbReference>
<evidence type="ECO:0000259" key="4">
    <source>
        <dbReference type="Pfam" id="PF05175"/>
    </source>
</evidence>
<dbReference type="InterPro" id="IPR029063">
    <property type="entry name" value="SAM-dependent_MTases_sf"/>
</dbReference>
<name>A0ABT0X3Q4_9ACTN</name>
<comment type="caution">
    <text evidence="5">The sequence shown here is derived from an EMBL/GenBank/DDBJ whole genome shotgun (WGS) entry which is preliminary data.</text>
</comment>
<evidence type="ECO:0000256" key="3">
    <source>
        <dbReference type="ARBA" id="ARBA00022691"/>
    </source>
</evidence>
<dbReference type="Proteomes" id="UP001167160">
    <property type="component" value="Unassembled WGS sequence"/>
</dbReference>
<dbReference type="InterPro" id="IPR052190">
    <property type="entry name" value="Euk-Arch_PrmC-MTase"/>
</dbReference>
<dbReference type="EMBL" id="JAMQGM010000016">
    <property type="protein sequence ID" value="MCM2577177.1"/>
    <property type="molecule type" value="Genomic_DNA"/>
</dbReference>
<dbReference type="Gene3D" id="3.40.50.150">
    <property type="entry name" value="Vaccinia Virus protein VP39"/>
    <property type="match status" value="1"/>
</dbReference>
<protein>
    <submittedName>
        <fullName evidence="5">Methyltransferase</fullName>
    </submittedName>
</protein>
<dbReference type="InterPro" id="IPR004557">
    <property type="entry name" value="PrmC-related"/>
</dbReference>
<keyword evidence="1 5" id="KW-0489">Methyltransferase</keyword>
<dbReference type="GO" id="GO:0032259">
    <property type="term" value="P:methylation"/>
    <property type="evidence" value="ECO:0007669"/>
    <property type="project" value="UniProtKB-KW"/>
</dbReference>
<feature type="domain" description="Methyltransferase small" evidence="4">
    <location>
        <begin position="4"/>
        <end position="105"/>
    </location>
</feature>
<reference evidence="5" key="1">
    <citation type="journal article" date="2023" name="Int. J. Syst. Evol. Microbiol.">
        <title>Streptomyces meridianus sp. nov. isolated from brackish water of the Tagus estuary in Alcochete, Portugal.</title>
        <authorList>
            <person name="Santos J.D.N."/>
            <person name="Klimek D."/>
            <person name="Calusinska M."/>
            <person name="Lobo Da Cunha A."/>
            <person name="Catita J."/>
            <person name="Goncalves H."/>
            <person name="Gonzalez I."/>
            <person name="Reyes F."/>
            <person name="Lage O.M."/>
        </authorList>
    </citation>
    <scope>NUCLEOTIDE SEQUENCE</scope>
    <source>
        <strain evidence="5">MTZ3.1</strain>
    </source>
</reference>
<keyword evidence="6" id="KW-1185">Reference proteome</keyword>
<dbReference type="PANTHER" id="PTHR45875">
    <property type="entry name" value="METHYLTRANSFERASE N6AMT1"/>
    <property type="match status" value="1"/>
</dbReference>
<evidence type="ECO:0000256" key="2">
    <source>
        <dbReference type="ARBA" id="ARBA00022679"/>
    </source>
</evidence>
<accession>A0ABT0X3Q4</accession>
<gene>
    <name evidence="5" type="ORF">M1E25_07405</name>
</gene>
<sequence>MKLIRPPGVYAPQGDSRLLLDVLLAAAIPAGARMLDVCTGTGVLAIAGARLGAGEVHAVDISLRAAFAAGVNARMRGLPITVRRGDYLTCAAGRRFDVVTANPPYVPCPETGRRRRRSARAWDAGEDGRVHLDRLCAAAPGLLAPDGVLLMVHSALCGPDLTLERMRRSGLKATVVARRRQAFGPVLHSRAAWLEDRGLIAPGQREEELVIIRADHAVASVRDTATA</sequence>
<dbReference type="Pfam" id="PF05175">
    <property type="entry name" value="MTS"/>
    <property type="match status" value="1"/>
</dbReference>
<dbReference type="CDD" id="cd02440">
    <property type="entry name" value="AdoMet_MTases"/>
    <property type="match status" value="1"/>
</dbReference>
<dbReference type="NCBIfam" id="TIGR00537">
    <property type="entry name" value="hemK_rel_arch"/>
    <property type="match status" value="1"/>
</dbReference>
<keyword evidence="3" id="KW-0949">S-adenosyl-L-methionine</keyword>
<evidence type="ECO:0000313" key="5">
    <source>
        <dbReference type="EMBL" id="MCM2577177.1"/>
    </source>
</evidence>
<dbReference type="GO" id="GO:0008168">
    <property type="term" value="F:methyltransferase activity"/>
    <property type="evidence" value="ECO:0007669"/>
    <property type="project" value="UniProtKB-KW"/>
</dbReference>
<dbReference type="PANTHER" id="PTHR45875:SF1">
    <property type="entry name" value="METHYLTRANSFERASE N6AMT1"/>
    <property type="match status" value="1"/>
</dbReference>
<keyword evidence="2" id="KW-0808">Transferase</keyword>
<dbReference type="RefSeq" id="WP_251411553.1">
    <property type="nucleotide sequence ID" value="NZ_JAMQGM010000016.1"/>
</dbReference>
<organism evidence="5 6">
    <name type="scientific">Streptomyces meridianus</name>
    <dbReference type="NCBI Taxonomy" id="2938945"/>
    <lineage>
        <taxon>Bacteria</taxon>
        <taxon>Bacillati</taxon>
        <taxon>Actinomycetota</taxon>
        <taxon>Actinomycetes</taxon>
        <taxon>Kitasatosporales</taxon>
        <taxon>Streptomycetaceae</taxon>
        <taxon>Streptomyces</taxon>
    </lineage>
</organism>